<comment type="caution">
    <text evidence="2">The sequence shown here is derived from an EMBL/GenBank/DDBJ whole genome shotgun (WGS) entry which is preliminary data.</text>
</comment>
<dbReference type="Proteomes" id="UP001497497">
    <property type="component" value="Unassembled WGS sequence"/>
</dbReference>
<gene>
    <name evidence="2" type="ORF">GSLYS_00007387001</name>
</gene>
<name>A0AAV2HI42_LYMST</name>
<reference evidence="2 3" key="1">
    <citation type="submission" date="2024-04" db="EMBL/GenBank/DDBJ databases">
        <authorList>
            <consortium name="Genoscope - CEA"/>
            <person name="William W."/>
        </authorList>
    </citation>
    <scope>NUCLEOTIDE SEQUENCE [LARGE SCALE GENOMIC DNA]</scope>
</reference>
<accession>A0AAV2HI42</accession>
<protein>
    <recommendedName>
        <fullName evidence="4">G-protein coupled receptors family 1 profile domain-containing protein</fullName>
    </recommendedName>
</protein>
<keyword evidence="1" id="KW-1133">Transmembrane helix</keyword>
<dbReference type="EMBL" id="CAXITT010000142">
    <property type="protein sequence ID" value="CAL1533377.1"/>
    <property type="molecule type" value="Genomic_DNA"/>
</dbReference>
<feature type="non-terminal residue" evidence="2">
    <location>
        <position position="1"/>
    </location>
</feature>
<feature type="transmembrane region" description="Helical" evidence="1">
    <location>
        <begin position="100"/>
        <end position="121"/>
    </location>
</feature>
<dbReference type="SUPFAM" id="SSF81321">
    <property type="entry name" value="Family A G protein-coupled receptor-like"/>
    <property type="match status" value="1"/>
</dbReference>
<evidence type="ECO:0000256" key="1">
    <source>
        <dbReference type="SAM" id="Phobius"/>
    </source>
</evidence>
<evidence type="ECO:0008006" key="4">
    <source>
        <dbReference type="Google" id="ProtNLM"/>
    </source>
</evidence>
<evidence type="ECO:0000313" key="3">
    <source>
        <dbReference type="Proteomes" id="UP001497497"/>
    </source>
</evidence>
<dbReference type="Gene3D" id="1.20.1070.10">
    <property type="entry name" value="Rhodopsin 7-helix transmembrane proteins"/>
    <property type="match status" value="1"/>
</dbReference>
<organism evidence="2 3">
    <name type="scientific">Lymnaea stagnalis</name>
    <name type="common">Great pond snail</name>
    <name type="synonym">Helix stagnalis</name>
    <dbReference type="NCBI Taxonomy" id="6523"/>
    <lineage>
        <taxon>Eukaryota</taxon>
        <taxon>Metazoa</taxon>
        <taxon>Spiralia</taxon>
        <taxon>Lophotrochozoa</taxon>
        <taxon>Mollusca</taxon>
        <taxon>Gastropoda</taxon>
        <taxon>Heterobranchia</taxon>
        <taxon>Euthyneura</taxon>
        <taxon>Panpulmonata</taxon>
        <taxon>Hygrophila</taxon>
        <taxon>Lymnaeoidea</taxon>
        <taxon>Lymnaeidae</taxon>
        <taxon>Lymnaea</taxon>
    </lineage>
</organism>
<keyword evidence="1" id="KW-0812">Transmembrane</keyword>
<evidence type="ECO:0000313" key="2">
    <source>
        <dbReference type="EMBL" id="CAL1533377.1"/>
    </source>
</evidence>
<feature type="transmembrane region" description="Helical" evidence="1">
    <location>
        <begin position="65"/>
        <end position="88"/>
    </location>
</feature>
<keyword evidence="3" id="KW-1185">Reference proteome</keyword>
<sequence>WALAHLKPVVTGTERKHNITLRTHHSSEPRMDIIFHGVYRNPRHAGPTSTDSAQINTLQLYKAQVYLVASLVFLLFGLPGNILTIMILRKATMKDNFFSTHLTALCVFNCLTLVWCVPRYIVQSFHDRDVLSRDPMFCA</sequence>
<proteinExistence type="predicted"/>
<dbReference type="AlphaFoldDB" id="A0AAV2HI42"/>
<keyword evidence="1" id="KW-0472">Membrane</keyword>